<dbReference type="InterPro" id="IPR051695">
    <property type="entry name" value="Phosphoglycerate_Mutase"/>
</dbReference>
<dbReference type="PANTHER" id="PTHR46517:SF1">
    <property type="entry name" value="FRUCTOSE-2,6-BISPHOSPHATASE TIGAR"/>
    <property type="match status" value="1"/>
</dbReference>
<gene>
    <name evidence="4" type="ORF">GSI_15158</name>
</gene>
<name>A0A2G8RLU0_9APHY</name>
<feature type="active site" description="Tele-phosphohistidine intermediate" evidence="2">
    <location>
        <position position="16"/>
    </location>
</feature>
<dbReference type="SUPFAM" id="SSF53254">
    <property type="entry name" value="Phosphoglycerate mutase-like"/>
    <property type="match status" value="1"/>
</dbReference>
<dbReference type="STRING" id="1077348.A0A2G8RLU0"/>
<dbReference type="Pfam" id="PF00300">
    <property type="entry name" value="His_Phos_1"/>
    <property type="match status" value="1"/>
</dbReference>
<dbReference type="InterPro" id="IPR013078">
    <property type="entry name" value="His_Pase_superF_clade-1"/>
</dbReference>
<dbReference type="GO" id="GO:0005829">
    <property type="term" value="C:cytosol"/>
    <property type="evidence" value="ECO:0007669"/>
    <property type="project" value="TreeGrafter"/>
</dbReference>
<dbReference type="Gene3D" id="3.40.50.1240">
    <property type="entry name" value="Phosphoglycerate mutase-like"/>
    <property type="match status" value="1"/>
</dbReference>
<dbReference type="GO" id="GO:0045820">
    <property type="term" value="P:negative regulation of glycolytic process"/>
    <property type="evidence" value="ECO:0007669"/>
    <property type="project" value="TreeGrafter"/>
</dbReference>
<evidence type="ECO:0000313" key="4">
    <source>
        <dbReference type="EMBL" id="PIL22470.1"/>
    </source>
</evidence>
<keyword evidence="1" id="KW-0378">Hydrolase</keyword>
<feature type="binding site" evidence="3">
    <location>
        <position position="65"/>
    </location>
    <ligand>
        <name>substrate</name>
    </ligand>
</feature>
<dbReference type="CDD" id="cd07067">
    <property type="entry name" value="HP_PGM_like"/>
    <property type="match status" value="1"/>
</dbReference>
<keyword evidence="5" id="KW-1185">Reference proteome</keyword>
<dbReference type="GO" id="GO:0004331">
    <property type="term" value="F:fructose-2,6-bisphosphate 2-phosphatase activity"/>
    <property type="evidence" value="ECO:0007669"/>
    <property type="project" value="TreeGrafter"/>
</dbReference>
<organism evidence="4 5">
    <name type="scientific">Ganoderma sinense ZZ0214-1</name>
    <dbReference type="NCBI Taxonomy" id="1077348"/>
    <lineage>
        <taxon>Eukaryota</taxon>
        <taxon>Fungi</taxon>
        <taxon>Dikarya</taxon>
        <taxon>Basidiomycota</taxon>
        <taxon>Agaricomycotina</taxon>
        <taxon>Agaricomycetes</taxon>
        <taxon>Polyporales</taxon>
        <taxon>Polyporaceae</taxon>
        <taxon>Ganoderma</taxon>
    </lineage>
</organism>
<proteinExistence type="predicted"/>
<evidence type="ECO:0000256" key="1">
    <source>
        <dbReference type="ARBA" id="ARBA00022801"/>
    </source>
</evidence>
<dbReference type="EMBL" id="AYKW01000069">
    <property type="protein sequence ID" value="PIL22470.1"/>
    <property type="molecule type" value="Genomic_DNA"/>
</dbReference>
<dbReference type="GO" id="GO:0043456">
    <property type="term" value="P:regulation of pentose-phosphate shunt"/>
    <property type="evidence" value="ECO:0007669"/>
    <property type="project" value="TreeGrafter"/>
</dbReference>
<protein>
    <submittedName>
        <fullName evidence="4">Uncharacterized protein</fullName>
    </submittedName>
</protein>
<evidence type="ECO:0000313" key="5">
    <source>
        <dbReference type="Proteomes" id="UP000230002"/>
    </source>
</evidence>
<dbReference type="PANTHER" id="PTHR46517">
    <property type="entry name" value="FRUCTOSE-2,6-BISPHOSPHATASE TIGAR"/>
    <property type="match status" value="1"/>
</dbReference>
<comment type="caution">
    <text evidence="4">The sequence shown here is derived from an EMBL/GenBank/DDBJ whole genome shotgun (WGS) entry which is preliminary data.</text>
</comment>
<dbReference type="OrthoDB" id="354304at2759"/>
<dbReference type="AlphaFoldDB" id="A0A2G8RLU0"/>
<dbReference type="InterPro" id="IPR029033">
    <property type="entry name" value="His_PPase_superfam"/>
</dbReference>
<dbReference type="SMART" id="SM00855">
    <property type="entry name" value="PGAM"/>
    <property type="match status" value="1"/>
</dbReference>
<evidence type="ECO:0000256" key="2">
    <source>
        <dbReference type="PIRSR" id="PIRSR613078-1"/>
    </source>
</evidence>
<evidence type="ECO:0000256" key="3">
    <source>
        <dbReference type="PIRSR" id="PIRSR613078-2"/>
    </source>
</evidence>
<accession>A0A2G8RLU0</accession>
<feature type="active site" description="Proton donor/acceptor" evidence="2">
    <location>
        <position position="92"/>
    </location>
</feature>
<reference evidence="4 5" key="1">
    <citation type="journal article" date="2015" name="Sci. Rep.">
        <title>Chromosome-level genome map provides insights into diverse defense mechanisms in the medicinal fungus Ganoderma sinense.</title>
        <authorList>
            <person name="Zhu Y."/>
            <person name="Xu J."/>
            <person name="Sun C."/>
            <person name="Zhou S."/>
            <person name="Xu H."/>
            <person name="Nelson D.R."/>
            <person name="Qian J."/>
            <person name="Song J."/>
            <person name="Luo H."/>
            <person name="Xiang L."/>
            <person name="Li Y."/>
            <person name="Xu Z."/>
            <person name="Ji A."/>
            <person name="Wang L."/>
            <person name="Lu S."/>
            <person name="Hayward A."/>
            <person name="Sun W."/>
            <person name="Li X."/>
            <person name="Schwartz D.C."/>
            <person name="Wang Y."/>
            <person name="Chen S."/>
        </authorList>
    </citation>
    <scope>NUCLEOTIDE SEQUENCE [LARGE SCALE GENOMIC DNA]</scope>
    <source>
        <strain evidence="4 5">ZZ0214-1</strain>
    </source>
</reference>
<feature type="binding site" evidence="3">
    <location>
        <begin position="15"/>
        <end position="22"/>
    </location>
    <ligand>
        <name>substrate</name>
    </ligand>
</feature>
<sequence>MSSESTPTVIVTFIRHGESTDNLLDIWAGWKDAPLSNHGMNQARALGKSLSNTRFAAVYASPLKRALWTGQAVRDAQADPKPPLTESPLLREQHFGDAEGEPWSWNQTPGLSLEEHFAKGIWPVLHERSQKFPGGESLDDLGARATQAINELVMPHIWQATREGKTGVNIALASHGLCISELIPALLVKDESGLHPRDKYKGLYNTAWTRLAVEVQGAKEGEPLNFPDDDLPTLHIKVTDVNSREHLAGVVRQKGGIGSAAHDPKQQDIRAFFGGAKLEEGRAASNALDEAEVAMN</sequence>
<dbReference type="Proteomes" id="UP000230002">
    <property type="component" value="Unassembled WGS sequence"/>
</dbReference>